<dbReference type="Proteomes" id="UP000076131">
    <property type="component" value="Unassembled WGS sequence"/>
</dbReference>
<sequence length="232" mass="25823">MRLATGPKEVMMTSYWLHDDLSFCLVDGHPIFLDMGSDRYFRLSGSMERIFMNWLGNACEENDIALLVERKILTNLSARSRSPREPIRAPQLSALELPLSHASCGARILIEVFITVSWTQIQLKTIGIKGTVERGLRPDDKLGMAATGSDQGKLLAAAHDFLEARKLVPVGTRCLLDSLAMAKFLKRRRMRVNVIVGVTGDPFSAHCWVQAGDMVLNDALGNVRIYSPIRVL</sequence>
<evidence type="ECO:0000313" key="3">
    <source>
        <dbReference type="Proteomes" id="UP000076131"/>
    </source>
</evidence>
<evidence type="ECO:0000259" key="1">
    <source>
        <dbReference type="Pfam" id="PF13471"/>
    </source>
</evidence>
<comment type="caution">
    <text evidence="2">The sequence shown here is derived from an EMBL/GenBank/DDBJ whole genome shotgun (WGS) entry which is preliminary data.</text>
</comment>
<name>A0A154QI25_9GAMM</name>
<accession>A0A154QI25</accession>
<gene>
    <name evidence="2" type="ORF">RHOFW104T7_11835</name>
</gene>
<dbReference type="AlphaFoldDB" id="A0A154QI25"/>
<keyword evidence="3" id="KW-1185">Reference proteome</keyword>
<evidence type="ECO:0000313" key="2">
    <source>
        <dbReference type="EMBL" id="KZC23833.1"/>
    </source>
</evidence>
<reference evidence="2 3" key="1">
    <citation type="journal article" date="2016" name="MBio">
        <title>Lateral Gene Transfer in a Heavy Metal-Contaminated-Groundwater Microbial Community.</title>
        <authorList>
            <person name="Hemme C.L."/>
            <person name="Green S.J."/>
            <person name="Rishishwar L."/>
            <person name="Prakash O."/>
            <person name="Pettenato A."/>
            <person name="Chakraborty R."/>
            <person name="Deutschbauer A.M."/>
            <person name="Van Nostrand J.D."/>
            <person name="Wu L."/>
            <person name="He Z."/>
            <person name="Jordan I.K."/>
            <person name="Hazen T.C."/>
            <person name="Arkin A.P."/>
            <person name="Kostka J.E."/>
            <person name="Zhou J."/>
        </authorList>
    </citation>
    <scope>NUCLEOTIDE SEQUENCE [LARGE SCALE GENOMIC DNA]</scope>
    <source>
        <strain evidence="2 3">FW104-T7</strain>
    </source>
</reference>
<dbReference type="EMBL" id="LVJS01000039">
    <property type="protein sequence ID" value="KZC23833.1"/>
    <property type="molecule type" value="Genomic_DNA"/>
</dbReference>
<proteinExistence type="predicted"/>
<protein>
    <recommendedName>
        <fullName evidence="1">Microcin J25-processing protein McjB C-terminal domain-containing protein</fullName>
    </recommendedName>
</protein>
<dbReference type="Pfam" id="PF13471">
    <property type="entry name" value="Transglut_core3"/>
    <property type="match status" value="1"/>
</dbReference>
<feature type="domain" description="Microcin J25-processing protein McjB C-terminal" evidence="1">
    <location>
        <begin position="149"/>
        <end position="230"/>
    </location>
</feature>
<dbReference type="NCBIfam" id="NF033537">
    <property type="entry name" value="lasso_biosyn_B2"/>
    <property type="match status" value="1"/>
</dbReference>
<dbReference type="eggNOG" id="ENOG5034AN8">
    <property type="taxonomic scope" value="Bacteria"/>
</dbReference>
<organism evidence="2 3">
    <name type="scientific">Rhodanobacter thiooxydans</name>
    <dbReference type="NCBI Taxonomy" id="416169"/>
    <lineage>
        <taxon>Bacteria</taxon>
        <taxon>Pseudomonadati</taxon>
        <taxon>Pseudomonadota</taxon>
        <taxon>Gammaproteobacteria</taxon>
        <taxon>Lysobacterales</taxon>
        <taxon>Rhodanobacteraceae</taxon>
        <taxon>Rhodanobacter</taxon>
    </lineage>
</organism>
<dbReference type="InterPro" id="IPR032708">
    <property type="entry name" value="McjB_C"/>
</dbReference>
<dbReference type="InterPro" id="IPR053521">
    <property type="entry name" value="McjB-like"/>
</dbReference>